<dbReference type="Proteomes" id="UP000507163">
    <property type="component" value="Chromosome 10"/>
</dbReference>
<feature type="compositionally biased region" description="Polar residues" evidence="2">
    <location>
        <begin position="845"/>
        <end position="854"/>
    </location>
</feature>
<feature type="region of interest" description="Disordered" evidence="2">
    <location>
        <begin position="815"/>
        <end position="858"/>
    </location>
</feature>
<keyword evidence="1" id="KW-0175">Coiled coil</keyword>
<feature type="region of interest" description="Disordered" evidence="2">
    <location>
        <begin position="138"/>
        <end position="194"/>
    </location>
</feature>
<name>A0A1C6XGD3_PLACU</name>
<proteinExistence type="predicted"/>
<feature type="coiled-coil region" evidence="1">
    <location>
        <begin position="541"/>
        <end position="568"/>
    </location>
</feature>
<accession>A0A1C6XGD3</accession>
<feature type="compositionally biased region" description="Basic and acidic residues" evidence="2">
    <location>
        <begin position="679"/>
        <end position="708"/>
    </location>
</feature>
<feature type="compositionally biased region" description="Basic and acidic residues" evidence="2">
    <location>
        <begin position="172"/>
        <end position="194"/>
    </location>
</feature>
<evidence type="ECO:0000256" key="1">
    <source>
        <dbReference type="SAM" id="Coils"/>
    </source>
</evidence>
<dbReference type="AlphaFoldDB" id="A0A1C6XGD3"/>
<feature type="compositionally biased region" description="Basic and acidic residues" evidence="2">
    <location>
        <begin position="138"/>
        <end position="157"/>
    </location>
</feature>
<evidence type="ECO:0000256" key="2">
    <source>
        <dbReference type="SAM" id="MobiDB-lite"/>
    </source>
</evidence>
<dbReference type="EMBL" id="LT608176">
    <property type="protein sequence ID" value="SCM02789.1"/>
    <property type="molecule type" value="Genomic_DNA"/>
</dbReference>
<feature type="coiled-coil region" evidence="1">
    <location>
        <begin position="600"/>
        <end position="628"/>
    </location>
</feature>
<feature type="compositionally biased region" description="Basic and acidic residues" evidence="2">
    <location>
        <begin position="661"/>
        <end position="671"/>
    </location>
</feature>
<feature type="region of interest" description="Disordered" evidence="2">
    <location>
        <begin position="652"/>
        <end position="671"/>
    </location>
</feature>
<gene>
    <name evidence="3" type="ORF">PCHAJ_000248900</name>
</gene>
<feature type="coiled-coil region" evidence="1">
    <location>
        <begin position="351"/>
        <end position="378"/>
    </location>
</feature>
<feature type="compositionally biased region" description="Basic and acidic residues" evidence="2">
    <location>
        <begin position="826"/>
        <end position="844"/>
    </location>
</feature>
<organism evidence="3 4">
    <name type="scientific">Plasmodium chabaudi chabaudi</name>
    <dbReference type="NCBI Taxonomy" id="31271"/>
    <lineage>
        <taxon>Eukaryota</taxon>
        <taxon>Sar</taxon>
        <taxon>Alveolata</taxon>
        <taxon>Apicomplexa</taxon>
        <taxon>Aconoidasida</taxon>
        <taxon>Haemosporida</taxon>
        <taxon>Plasmodiidae</taxon>
        <taxon>Plasmodium</taxon>
        <taxon>Plasmodium (Vinckeia)</taxon>
    </lineage>
</organism>
<feature type="region of interest" description="Disordered" evidence="2">
    <location>
        <begin position="676"/>
        <end position="708"/>
    </location>
</feature>
<sequence length="1055" mass="122550">MENRGLSFEKYQLINKRPCCNQNGGKQYLLANEPNDSKNGDTFSDCLKVAEDIKKKIIYEQFDAILFLYSKILKENKRKNCASKEIDEKVEEAINTTLEIYSLIESNNEKTKKIYLKKMSSICDILCNLLVEYTKNDNSKQPKEELTNHEPDQKEESGNVTPEDSEQISDQNKAKSGAEKDNGSADNMKERNKVDVIDEINKMMSPFCNNIKKESKKKEYLCSDFSRRNNLLCLYGASELNEKYIYNPYKKMKSFKFYKNIDKNIRINKRDELIEKFEKIMKNKEKIKISQSEKKINKSTDLKKLLLRSRKSVTKFELDKCGNIKTVIEFVRKYDNKKNVITLDGYDVFLKSKKLSNLDELKKEKNILSEKSEAYTMQQNKIDFSAFNTNICANKNKEFEIIESTTQDSSGSGEYTCLEKSRRKKKDWNKRMDKIRYKENLDFYMKNMNGIKLVNYYDEDEIIKDILKESEQKKNKNKTKLGTSNNKILQHSHVSLRKYGGGVYEDSNKSKLNYSSQKNVDTDSESDMNKYEVLSRIYNLNQSKKDAIIKLDEEINALQNDENKQVDNINKLRPNYNDKNKCHKANCECCTNQISSIFLLNCFEKNVAEHVEEKAKENEESEEREEKLEPIPVYKKPIKKKTEPILEKIKDQLPQSSQLESKIKPEDDHNISEVTNLESEAKSQGDNEGRKPVDLESEMRPEDDNKIEIEEKETKINSEQISLADKEQRAYSITKIGSIISSINKSKSSIYDENESNENETNKKIEGFIFDENLKNITIKSYSISNKSSKNCIKYIPNQQKSILNDNKIIDENNEDGQTDLVLSKKGTDQISKEEGEESGEKNKTSSLSNSLTDDMNENDLTGLREFMKRESSNNEDNLNESLNDMETISRDLQVENDKESYIDNYLKNGFFSHVHIMLSETNIITRRCKIFYDSETKKLGIMRDKKVFKIDVSKLMIQEIPSLKPDLAIIKIIFPQNNSKLLIVESNDFVGLQALGDKIGWSPDNNDPTVLKNKRVMNTKDQEGNTEGMNYKLNNLNKSKKRNFFKELFLRIFL</sequence>
<evidence type="ECO:0000313" key="4">
    <source>
        <dbReference type="Proteomes" id="UP000507163"/>
    </source>
</evidence>
<reference evidence="3 4" key="1">
    <citation type="submission" date="2016-08" db="EMBL/GenBank/DDBJ databases">
        <authorList>
            <consortium name="Pathogen Informatics"/>
        </authorList>
    </citation>
    <scope>NUCLEOTIDE SEQUENCE [LARGE SCALE GENOMIC DNA]</scope>
    <source>
        <strain evidence="3 4">AJ</strain>
    </source>
</reference>
<protein>
    <submittedName>
        <fullName evidence="3">Uncharacterized protein</fullName>
    </submittedName>
</protein>
<evidence type="ECO:0000313" key="3">
    <source>
        <dbReference type="EMBL" id="SCM02789.1"/>
    </source>
</evidence>